<keyword evidence="1" id="KW-0547">Nucleotide-binding</keyword>
<sequence>GNLVTEEEVVNVLVGIFLNPSYTIPLMGCFRAIARNFVDKAVALLCFVPNLRSNTVDDDAMEVDSDIVLDDVANFVEYHAEQGRGLDLHEHVCLAFCRALEMSSFSLSSVLSYFKFAPAPFERFSGKQVMVEPHGLRVARISYRFLLLKPEIFSKLWDWSCFLELQPCKSDLIWCRGQILRVVLKSGSRANESLNIEAQEASACLLRSTDFDQEICLNSLRFNYHPVGSPKGNGLQPPFRSKRLTTRDDISASYTFILTSAVKKSYERMDDQIDGRTLEGGYVCTDRPGEFRWQPGSLTQAVQNGFWIVFEDINKAPSDVHSILLPLLEGADSFKTGHGEVIKVAESFRMFSTIAVSEFDSFESAGQDALSVLWRRIIIQPPENKDLQEIVKARYPDLGLHAGKLIETFERVNSISMFQIVGFHPECFSVYCLGRFSLRDLLKWCKRITGLGFCFDGSLSEEQCNYIYTEAVDVFAAFPALFDNRLSIMKEIGNIWKTRVSAAETLYPLDKPIYQDSATGLKIGRVFLPYKKEPLHERVIPFVAIRSSLFVLERIACSVKHNEPVLLVGETGTGKTTLVQNLALRLGQKLTVLNMSQQSDVADLLGGFKPVDEQFVYSNLCREFMALFARTFSKKKNKTIRGYLEKFLCNKNWEKLLRGIQQGVEKAQQHISIEQINIE</sequence>
<dbReference type="Proteomes" id="UP000242715">
    <property type="component" value="Unassembled WGS sequence"/>
</dbReference>
<feature type="non-terminal residue" evidence="5">
    <location>
        <position position="1"/>
    </location>
</feature>
<dbReference type="OrthoDB" id="1631570at2759"/>
<dbReference type="InterPro" id="IPR025662">
    <property type="entry name" value="Sigma_54_int_dom_ATP-bd_1"/>
</dbReference>
<dbReference type="GO" id="GO:0005524">
    <property type="term" value="F:ATP binding"/>
    <property type="evidence" value="ECO:0007669"/>
    <property type="project" value="UniProtKB-KW"/>
</dbReference>
<dbReference type="GO" id="GO:0030687">
    <property type="term" value="C:preribosome, large subunit precursor"/>
    <property type="evidence" value="ECO:0007669"/>
    <property type="project" value="TreeGrafter"/>
</dbReference>
<feature type="domain" description="ATPase dynein-related AAA" evidence="3">
    <location>
        <begin position="564"/>
        <end position="623"/>
    </location>
</feature>
<dbReference type="FunFam" id="3.40.50.300:FF:000582">
    <property type="entry name" value="Midasin"/>
    <property type="match status" value="1"/>
</dbReference>
<dbReference type="PROSITE" id="PS00675">
    <property type="entry name" value="SIGMA54_INTERACT_1"/>
    <property type="match status" value="1"/>
</dbReference>
<feature type="non-terminal residue" evidence="5">
    <location>
        <position position="679"/>
    </location>
</feature>
<dbReference type="PANTHER" id="PTHR48103:SF2">
    <property type="entry name" value="MIDASIN"/>
    <property type="match status" value="1"/>
</dbReference>
<reference evidence="6" key="1">
    <citation type="journal article" date="2017" name="Front. Plant Sci.">
        <title>Climate Clever Clovers: New Paradigm to Reduce the Environmental Footprint of Ruminants by Breeding Low Methanogenic Forages Utilizing Haplotype Variation.</title>
        <authorList>
            <person name="Kaur P."/>
            <person name="Appels R."/>
            <person name="Bayer P.E."/>
            <person name="Keeble-Gagnere G."/>
            <person name="Wang J."/>
            <person name="Hirakawa H."/>
            <person name="Shirasawa K."/>
            <person name="Vercoe P."/>
            <person name="Stefanova K."/>
            <person name="Durmic Z."/>
            <person name="Nichols P."/>
            <person name="Revell C."/>
            <person name="Isobe S.N."/>
            <person name="Edwards D."/>
            <person name="Erskine W."/>
        </authorList>
    </citation>
    <scope>NUCLEOTIDE SEQUENCE [LARGE SCALE GENOMIC DNA]</scope>
    <source>
        <strain evidence="6">cv. Daliak</strain>
    </source>
</reference>
<accession>A0A2Z6MUY6</accession>
<evidence type="ECO:0000259" key="4">
    <source>
        <dbReference type="Pfam" id="PF17867"/>
    </source>
</evidence>
<evidence type="ECO:0000256" key="2">
    <source>
        <dbReference type="ARBA" id="ARBA00022840"/>
    </source>
</evidence>
<organism evidence="5 6">
    <name type="scientific">Trifolium subterraneum</name>
    <name type="common">Subterranean clover</name>
    <dbReference type="NCBI Taxonomy" id="3900"/>
    <lineage>
        <taxon>Eukaryota</taxon>
        <taxon>Viridiplantae</taxon>
        <taxon>Streptophyta</taxon>
        <taxon>Embryophyta</taxon>
        <taxon>Tracheophyta</taxon>
        <taxon>Spermatophyta</taxon>
        <taxon>Magnoliopsida</taxon>
        <taxon>eudicotyledons</taxon>
        <taxon>Gunneridae</taxon>
        <taxon>Pentapetalae</taxon>
        <taxon>rosids</taxon>
        <taxon>fabids</taxon>
        <taxon>Fabales</taxon>
        <taxon>Fabaceae</taxon>
        <taxon>Papilionoideae</taxon>
        <taxon>50 kb inversion clade</taxon>
        <taxon>NPAAA clade</taxon>
        <taxon>Hologalegina</taxon>
        <taxon>IRL clade</taxon>
        <taxon>Trifolieae</taxon>
        <taxon>Trifolium</taxon>
    </lineage>
</organism>
<dbReference type="GO" id="GO:0016887">
    <property type="term" value="F:ATP hydrolysis activity"/>
    <property type="evidence" value="ECO:0007669"/>
    <property type="project" value="InterPro"/>
</dbReference>
<dbReference type="Pfam" id="PF17867">
    <property type="entry name" value="AAA_lid_7"/>
    <property type="match status" value="1"/>
</dbReference>
<evidence type="ECO:0000313" key="6">
    <source>
        <dbReference type="Proteomes" id="UP000242715"/>
    </source>
</evidence>
<protein>
    <recommendedName>
        <fullName evidence="7">Midasin</fullName>
    </recommendedName>
</protein>
<dbReference type="EMBL" id="DF973380">
    <property type="protein sequence ID" value="GAU28762.1"/>
    <property type="molecule type" value="Genomic_DNA"/>
</dbReference>
<dbReference type="Pfam" id="PF07728">
    <property type="entry name" value="AAA_5"/>
    <property type="match status" value="2"/>
</dbReference>
<dbReference type="Gene3D" id="3.40.50.300">
    <property type="entry name" value="P-loop containing nucleotide triphosphate hydrolases"/>
    <property type="match status" value="2"/>
</dbReference>
<name>A0A2Z6MUY6_TRISU</name>
<keyword evidence="6" id="KW-1185">Reference proteome</keyword>
<dbReference type="AlphaFoldDB" id="A0A2Z6MUY6"/>
<gene>
    <name evidence="5" type="ORF">TSUD_357480</name>
</gene>
<feature type="domain" description="Midasin AAA lid" evidence="4">
    <location>
        <begin position="386"/>
        <end position="496"/>
    </location>
</feature>
<evidence type="ECO:0000313" key="5">
    <source>
        <dbReference type="EMBL" id="GAU28762.1"/>
    </source>
</evidence>
<dbReference type="InterPro" id="IPR011704">
    <property type="entry name" value="ATPase_dyneun-rel_AAA"/>
</dbReference>
<dbReference type="PANTHER" id="PTHR48103">
    <property type="entry name" value="MIDASIN-RELATED"/>
    <property type="match status" value="1"/>
</dbReference>
<proteinExistence type="predicted"/>
<dbReference type="GO" id="GO:0000027">
    <property type="term" value="P:ribosomal large subunit assembly"/>
    <property type="evidence" value="ECO:0007669"/>
    <property type="project" value="TreeGrafter"/>
</dbReference>
<feature type="domain" description="ATPase dynein-related AAA" evidence="3">
    <location>
        <begin position="263"/>
        <end position="375"/>
    </location>
</feature>
<dbReference type="InterPro" id="IPR027417">
    <property type="entry name" value="P-loop_NTPase"/>
</dbReference>
<dbReference type="GO" id="GO:0005634">
    <property type="term" value="C:nucleus"/>
    <property type="evidence" value="ECO:0007669"/>
    <property type="project" value="TreeGrafter"/>
</dbReference>
<keyword evidence="2" id="KW-0067">ATP-binding</keyword>
<dbReference type="SUPFAM" id="SSF52540">
    <property type="entry name" value="P-loop containing nucleoside triphosphate hydrolases"/>
    <property type="match status" value="2"/>
</dbReference>
<dbReference type="InterPro" id="IPR040848">
    <property type="entry name" value="AAA_lid_7"/>
</dbReference>
<evidence type="ECO:0000259" key="3">
    <source>
        <dbReference type="Pfam" id="PF07728"/>
    </source>
</evidence>
<evidence type="ECO:0000256" key="1">
    <source>
        <dbReference type="ARBA" id="ARBA00022741"/>
    </source>
</evidence>
<dbReference type="GO" id="GO:0000055">
    <property type="term" value="P:ribosomal large subunit export from nucleus"/>
    <property type="evidence" value="ECO:0007669"/>
    <property type="project" value="TreeGrafter"/>
</dbReference>
<evidence type="ECO:0008006" key="7">
    <source>
        <dbReference type="Google" id="ProtNLM"/>
    </source>
</evidence>